<comment type="subcellular location">
    <subcellularLocation>
        <location evidence="1 7 8">Cytoplasm</location>
    </subcellularLocation>
</comment>
<evidence type="ECO:0000256" key="4">
    <source>
        <dbReference type="ARBA" id="ARBA00022598"/>
    </source>
</evidence>
<feature type="domain" description="Mur ligase central" evidence="10">
    <location>
        <begin position="112"/>
        <end position="288"/>
    </location>
</feature>
<dbReference type="Pfam" id="PF08245">
    <property type="entry name" value="Mur_ligase_M"/>
    <property type="match status" value="1"/>
</dbReference>
<dbReference type="Proteomes" id="UP000824023">
    <property type="component" value="Unassembled WGS sequence"/>
</dbReference>
<dbReference type="AlphaFoldDB" id="A0A9D2A698"/>
<dbReference type="InterPro" id="IPR013221">
    <property type="entry name" value="Mur_ligase_cen"/>
</dbReference>
<comment type="catalytic activity">
    <reaction evidence="7 8">
        <text>UDP-N-acetyl-alpha-D-muramoyl-L-alanine + D-glutamate + ATP = UDP-N-acetyl-alpha-D-muramoyl-L-alanyl-D-glutamate + ADP + phosphate + H(+)</text>
        <dbReference type="Rhea" id="RHEA:16429"/>
        <dbReference type="ChEBI" id="CHEBI:15378"/>
        <dbReference type="ChEBI" id="CHEBI:29986"/>
        <dbReference type="ChEBI" id="CHEBI:30616"/>
        <dbReference type="ChEBI" id="CHEBI:43474"/>
        <dbReference type="ChEBI" id="CHEBI:83898"/>
        <dbReference type="ChEBI" id="CHEBI:83900"/>
        <dbReference type="ChEBI" id="CHEBI:456216"/>
        <dbReference type="EC" id="6.3.2.9"/>
    </reaction>
</comment>
<dbReference type="GO" id="GO:0005524">
    <property type="term" value="F:ATP binding"/>
    <property type="evidence" value="ECO:0007669"/>
    <property type="project" value="UniProtKB-UniRule"/>
</dbReference>
<keyword evidence="7 8" id="KW-0961">Cell wall biogenesis/degradation</keyword>
<dbReference type="GO" id="GO:0071555">
    <property type="term" value="P:cell wall organization"/>
    <property type="evidence" value="ECO:0007669"/>
    <property type="project" value="UniProtKB-KW"/>
</dbReference>
<dbReference type="EC" id="6.3.2.9" evidence="7 8"/>
<dbReference type="Gene3D" id="3.90.190.20">
    <property type="entry name" value="Mur ligase, C-terminal domain"/>
    <property type="match status" value="1"/>
</dbReference>
<dbReference type="InterPro" id="IPR004101">
    <property type="entry name" value="Mur_ligase_C"/>
</dbReference>
<accession>A0A9D2A698</accession>
<evidence type="ECO:0000256" key="7">
    <source>
        <dbReference type="HAMAP-Rule" id="MF_00639"/>
    </source>
</evidence>
<evidence type="ECO:0000259" key="9">
    <source>
        <dbReference type="Pfam" id="PF02875"/>
    </source>
</evidence>
<comment type="caution">
    <text evidence="11">The sequence shown here is derived from an EMBL/GenBank/DDBJ whole genome shotgun (WGS) entry which is preliminary data.</text>
</comment>
<keyword evidence="7 8" id="KW-0132">Cell division</keyword>
<evidence type="ECO:0000256" key="2">
    <source>
        <dbReference type="ARBA" id="ARBA00004752"/>
    </source>
</evidence>
<dbReference type="Gene3D" id="3.40.50.720">
    <property type="entry name" value="NAD(P)-binding Rossmann-like Domain"/>
    <property type="match status" value="1"/>
</dbReference>
<dbReference type="NCBIfam" id="TIGR01087">
    <property type="entry name" value="murD"/>
    <property type="match status" value="1"/>
</dbReference>
<dbReference type="PANTHER" id="PTHR43692:SF1">
    <property type="entry name" value="UDP-N-ACETYLMURAMOYLALANINE--D-GLUTAMATE LIGASE"/>
    <property type="match status" value="1"/>
</dbReference>
<dbReference type="GO" id="GO:0005737">
    <property type="term" value="C:cytoplasm"/>
    <property type="evidence" value="ECO:0007669"/>
    <property type="project" value="UniProtKB-SubCell"/>
</dbReference>
<dbReference type="EMBL" id="DXCK01000078">
    <property type="protein sequence ID" value="HIZ01712.1"/>
    <property type="molecule type" value="Genomic_DNA"/>
</dbReference>
<reference evidence="11" key="1">
    <citation type="journal article" date="2021" name="PeerJ">
        <title>Extensive microbial diversity within the chicken gut microbiome revealed by metagenomics and culture.</title>
        <authorList>
            <person name="Gilroy R."/>
            <person name="Ravi A."/>
            <person name="Getino M."/>
            <person name="Pursley I."/>
            <person name="Horton D.L."/>
            <person name="Alikhan N.F."/>
            <person name="Baker D."/>
            <person name="Gharbi K."/>
            <person name="Hall N."/>
            <person name="Watson M."/>
            <person name="Adriaenssens E.M."/>
            <person name="Foster-Nyarko E."/>
            <person name="Jarju S."/>
            <person name="Secka A."/>
            <person name="Antonio M."/>
            <person name="Oren A."/>
            <person name="Chaudhuri R.R."/>
            <person name="La Ragione R."/>
            <person name="Hildebrand F."/>
            <person name="Pallen M.J."/>
        </authorList>
    </citation>
    <scope>NUCLEOTIDE SEQUENCE</scope>
    <source>
        <strain evidence="11">ChiHjej12B11-24981</strain>
    </source>
</reference>
<keyword evidence="3 7" id="KW-0963">Cytoplasm</keyword>
<dbReference type="SUPFAM" id="SSF51984">
    <property type="entry name" value="MurCD N-terminal domain"/>
    <property type="match status" value="1"/>
</dbReference>
<keyword evidence="7 8" id="KW-0131">Cell cycle</keyword>
<keyword evidence="4 7" id="KW-0436">Ligase</keyword>
<feature type="binding site" evidence="7">
    <location>
        <begin position="114"/>
        <end position="120"/>
    </location>
    <ligand>
        <name>ATP</name>
        <dbReference type="ChEBI" id="CHEBI:30616"/>
    </ligand>
</feature>
<dbReference type="GO" id="GO:0051301">
    <property type="term" value="P:cell division"/>
    <property type="evidence" value="ECO:0007669"/>
    <property type="project" value="UniProtKB-KW"/>
</dbReference>
<protein>
    <recommendedName>
        <fullName evidence="7 8">UDP-N-acetylmuramoylalanine--D-glutamate ligase</fullName>
        <ecNumber evidence="7 8">6.3.2.9</ecNumber>
    </recommendedName>
    <alternativeName>
        <fullName evidence="7">D-glutamic acid-adding enzyme</fullName>
    </alternativeName>
    <alternativeName>
        <fullName evidence="7">UDP-N-acetylmuramoyl-L-alanyl-D-glutamate synthetase</fullName>
    </alternativeName>
</protein>
<comment type="pathway">
    <text evidence="2 7 8">Cell wall biogenesis; peptidoglycan biosynthesis.</text>
</comment>
<dbReference type="PANTHER" id="PTHR43692">
    <property type="entry name" value="UDP-N-ACETYLMURAMOYLALANINE--D-GLUTAMATE LIGASE"/>
    <property type="match status" value="1"/>
</dbReference>
<evidence type="ECO:0000256" key="8">
    <source>
        <dbReference type="RuleBase" id="RU003664"/>
    </source>
</evidence>
<evidence type="ECO:0000256" key="3">
    <source>
        <dbReference type="ARBA" id="ARBA00022490"/>
    </source>
</evidence>
<evidence type="ECO:0000256" key="6">
    <source>
        <dbReference type="ARBA" id="ARBA00022840"/>
    </source>
</evidence>
<sequence length="449" mass="50010">METEKKKRIVILGAGESGAGAAVLARVKGLDTFVSDQGPIKDKYKALLDQYGIEWEENGHTETKILNSDEVVKSPGIPNDAPLVRKLKELGTPIISEIEFAGRYTHAKMICVTGSNGKTTTTSLIYHIFKSAGMNVGLAGNIGKSLALQVATESYDYYVIELSSFQLDNMYRFRANIAVLMNITPDHLDRYDHCMQKYVDAKFRITQNQTPEDAFIYWNDDPIIRRELAKHGLQAHLYPFAAVKEEGAIAYVEDDEVKINEPIAFNMEQEELALTGVHNLYNSLAAGISANVAGIAKEDIRKALSDFKGVPHRLEYVATVRDVRFINDSKATNVNSCWYALQSMKTPTVLILGGKDKGNDYREIEELVRQKCRALVYLGLHNEKLHAFFDPLGLPVVDVQTGMADAVSAAYRLAQKGDTVLLSPCCASFDLFKSYEDRGDQFKSYVRAL</sequence>
<keyword evidence="7 8" id="KW-0133">Cell shape</keyword>
<dbReference type="Pfam" id="PF02875">
    <property type="entry name" value="Mur_ligase_C"/>
    <property type="match status" value="1"/>
</dbReference>
<comment type="similarity">
    <text evidence="7">Belongs to the MurCDEF family.</text>
</comment>
<keyword evidence="7 8" id="KW-0573">Peptidoglycan synthesis</keyword>
<dbReference type="InterPro" id="IPR036615">
    <property type="entry name" value="Mur_ligase_C_dom_sf"/>
</dbReference>
<keyword evidence="6 7" id="KW-0067">ATP-binding</keyword>
<dbReference type="InterPro" id="IPR005762">
    <property type="entry name" value="MurD"/>
</dbReference>
<dbReference type="GO" id="GO:0008764">
    <property type="term" value="F:UDP-N-acetylmuramoylalanine-D-glutamate ligase activity"/>
    <property type="evidence" value="ECO:0007669"/>
    <property type="project" value="UniProtKB-UniRule"/>
</dbReference>
<reference evidence="11" key="2">
    <citation type="submission" date="2021-04" db="EMBL/GenBank/DDBJ databases">
        <authorList>
            <person name="Gilroy R."/>
        </authorList>
    </citation>
    <scope>NUCLEOTIDE SEQUENCE</scope>
    <source>
        <strain evidence="11">ChiHjej12B11-24981</strain>
    </source>
</reference>
<gene>
    <name evidence="7 11" type="primary">murD</name>
    <name evidence="11" type="ORF">H9819_05575</name>
</gene>
<dbReference type="GO" id="GO:0009252">
    <property type="term" value="P:peptidoglycan biosynthetic process"/>
    <property type="evidence" value="ECO:0007669"/>
    <property type="project" value="UniProtKB-UniRule"/>
</dbReference>
<dbReference type="GO" id="GO:0008360">
    <property type="term" value="P:regulation of cell shape"/>
    <property type="evidence" value="ECO:0007669"/>
    <property type="project" value="UniProtKB-KW"/>
</dbReference>
<evidence type="ECO:0000256" key="1">
    <source>
        <dbReference type="ARBA" id="ARBA00004496"/>
    </source>
</evidence>
<evidence type="ECO:0000313" key="11">
    <source>
        <dbReference type="EMBL" id="HIZ01712.1"/>
    </source>
</evidence>
<organism evidence="11 12">
    <name type="scientific">Candidatus Bacteroides merdipullorum</name>
    <dbReference type="NCBI Taxonomy" id="2838474"/>
    <lineage>
        <taxon>Bacteria</taxon>
        <taxon>Pseudomonadati</taxon>
        <taxon>Bacteroidota</taxon>
        <taxon>Bacteroidia</taxon>
        <taxon>Bacteroidales</taxon>
        <taxon>Bacteroidaceae</taxon>
        <taxon>Bacteroides</taxon>
    </lineage>
</organism>
<keyword evidence="5 7" id="KW-0547">Nucleotide-binding</keyword>
<evidence type="ECO:0000259" key="10">
    <source>
        <dbReference type="Pfam" id="PF08245"/>
    </source>
</evidence>
<evidence type="ECO:0000313" key="12">
    <source>
        <dbReference type="Proteomes" id="UP000824023"/>
    </source>
</evidence>
<comment type="function">
    <text evidence="7 8">Cell wall formation. Catalyzes the addition of glutamate to the nucleotide precursor UDP-N-acetylmuramoyl-L-alanine (UMA).</text>
</comment>
<dbReference type="SUPFAM" id="SSF53623">
    <property type="entry name" value="MurD-like peptide ligases, catalytic domain"/>
    <property type="match status" value="1"/>
</dbReference>
<evidence type="ECO:0000256" key="5">
    <source>
        <dbReference type="ARBA" id="ARBA00022741"/>
    </source>
</evidence>
<dbReference type="Gene3D" id="3.40.1190.10">
    <property type="entry name" value="Mur-like, catalytic domain"/>
    <property type="match status" value="1"/>
</dbReference>
<name>A0A9D2A698_9BACE</name>
<feature type="domain" description="Mur ligase C-terminal" evidence="9">
    <location>
        <begin position="312"/>
        <end position="425"/>
    </location>
</feature>
<dbReference type="HAMAP" id="MF_00639">
    <property type="entry name" value="MurD"/>
    <property type="match status" value="1"/>
</dbReference>
<proteinExistence type="inferred from homology"/>
<dbReference type="SUPFAM" id="SSF53244">
    <property type="entry name" value="MurD-like peptide ligases, peptide-binding domain"/>
    <property type="match status" value="1"/>
</dbReference>
<dbReference type="Pfam" id="PF21377">
    <property type="entry name" value="MurD_N"/>
    <property type="match status" value="1"/>
</dbReference>
<dbReference type="InterPro" id="IPR036565">
    <property type="entry name" value="Mur-like_cat_sf"/>
</dbReference>